<gene>
    <name evidence="10" type="primary">tlca7</name>
    <name evidence="10" type="ORF">ELAC_1704</name>
</gene>
<dbReference type="GO" id="GO:0005471">
    <property type="term" value="F:ATP:ADP antiporter activity"/>
    <property type="evidence" value="ECO:0007669"/>
    <property type="project" value="InterPro"/>
</dbReference>
<organism evidence="10 11">
    <name type="scientific">Estrella lausannensis</name>
    <dbReference type="NCBI Taxonomy" id="483423"/>
    <lineage>
        <taxon>Bacteria</taxon>
        <taxon>Pseudomonadati</taxon>
        <taxon>Chlamydiota</taxon>
        <taxon>Chlamydiia</taxon>
        <taxon>Parachlamydiales</taxon>
        <taxon>Candidatus Criblamydiaceae</taxon>
        <taxon>Estrella</taxon>
    </lineage>
</organism>
<dbReference type="RefSeq" id="WP_098038887.1">
    <property type="nucleotide sequence ID" value="NZ_CWGJ01000025.1"/>
</dbReference>
<feature type="transmembrane region" description="Helical" evidence="9">
    <location>
        <begin position="354"/>
        <end position="376"/>
    </location>
</feature>
<dbReference type="GO" id="GO:0016020">
    <property type="term" value="C:membrane"/>
    <property type="evidence" value="ECO:0007669"/>
    <property type="project" value="UniProtKB-SubCell"/>
</dbReference>
<keyword evidence="5 9" id="KW-0547">Nucleotide-binding</keyword>
<feature type="transmembrane region" description="Helical" evidence="9">
    <location>
        <begin position="182"/>
        <end position="203"/>
    </location>
</feature>
<comment type="similarity">
    <text evidence="2 9">Belongs to the ADP/ATP translocase tlc family.</text>
</comment>
<dbReference type="EMBL" id="CWGJ01000025">
    <property type="protein sequence ID" value="CRX39031.1"/>
    <property type="molecule type" value="Genomic_DNA"/>
</dbReference>
<name>A0A0H5DQT8_9BACT</name>
<comment type="subcellular location">
    <subcellularLocation>
        <location evidence="1 9">Membrane</location>
        <topology evidence="1 9">Multi-pass membrane protein</topology>
    </subcellularLocation>
</comment>
<dbReference type="InterPro" id="IPR036259">
    <property type="entry name" value="MFS_trans_sf"/>
</dbReference>
<feature type="transmembrane region" description="Helical" evidence="9">
    <location>
        <begin position="455"/>
        <end position="484"/>
    </location>
</feature>
<sequence>MSQGAQPEFGKLRSFLWPVHTYELKKILPMFLMFFFISFNYTILRDTKDVLVVKNMGAEAIPFLKLFGTTTGAILFMIIYAKLSNKLSKEALFYTAIAPFLVFFALFPTLIYPNREALQPIAFTNMLQASLPEGFTGLIGCIRYWHYAVFYVLAELWGSAVLSLLFWGFANEIMKVTEAKRVYTLLGIGANIALLCSGPYIMFVSNIRKSLPEGTPNSVAWQISLNYLLGMFILSGICIIAIYWWMNRNVLTDPTLYTPGEVKQKKSKPKLSLKDSFMYLVQSKYVLCIAMLVIAYGMSINMVEVTWKSSVGKQFESENDMSTFMGLFSTLTGAFTIVMMFVGGYIIRTRGWGFAAMITPAVLLITSAAFFAFILFRDNLEVWAATIGFSTTMLAVMIGMAQNIASKSTKYSLFDPTKEMSYIPLDQEAKVKGKAAIDVVGARLGKSGGSMIQAFLLLILGNIASIAPYIAAAVLVTIICWMFAVRSLSKQFVELTGESAPTSKPSETAPAKA</sequence>
<protein>
    <recommendedName>
        <fullName evidence="9">ADP,ATP carrier protein</fullName>
    </recommendedName>
</protein>
<dbReference type="Pfam" id="PF03219">
    <property type="entry name" value="TLC"/>
    <property type="match status" value="1"/>
</dbReference>
<keyword evidence="11" id="KW-1185">Reference proteome</keyword>
<evidence type="ECO:0000256" key="7">
    <source>
        <dbReference type="ARBA" id="ARBA00022989"/>
    </source>
</evidence>
<feature type="transmembrane region" description="Helical" evidence="9">
    <location>
        <begin position="382"/>
        <end position="401"/>
    </location>
</feature>
<feature type="transmembrane region" description="Helical" evidence="9">
    <location>
        <begin position="323"/>
        <end position="347"/>
    </location>
</feature>
<accession>A0A0H5DQT8</accession>
<evidence type="ECO:0000256" key="8">
    <source>
        <dbReference type="ARBA" id="ARBA00023136"/>
    </source>
</evidence>
<evidence type="ECO:0000256" key="3">
    <source>
        <dbReference type="ARBA" id="ARBA00022448"/>
    </source>
</evidence>
<evidence type="ECO:0000256" key="5">
    <source>
        <dbReference type="ARBA" id="ARBA00022741"/>
    </source>
</evidence>
<dbReference type="NCBIfam" id="TIGR00769">
    <property type="entry name" value="AAA"/>
    <property type="match status" value="1"/>
</dbReference>
<dbReference type="PANTHER" id="PTHR31187:SF1">
    <property type="entry name" value="ADP,ATP CARRIER PROTEIN 1"/>
    <property type="match status" value="1"/>
</dbReference>
<feature type="transmembrane region" description="Helical" evidence="9">
    <location>
        <begin position="144"/>
        <end position="170"/>
    </location>
</feature>
<dbReference type="SUPFAM" id="SSF103473">
    <property type="entry name" value="MFS general substrate transporter"/>
    <property type="match status" value="1"/>
</dbReference>
<reference evidence="11" key="1">
    <citation type="submission" date="2015-06" db="EMBL/GenBank/DDBJ databases">
        <authorList>
            <person name="Bertelli C."/>
        </authorList>
    </citation>
    <scope>NUCLEOTIDE SEQUENCE [LARGE SCALE GENOMIC DNA]</scope>
    <source>
        <strain evidence="11">CRIB-30</strain>
    </source>
</reference>
<dbReference type="Proteomes" id="UP000220251">
    <property type="component" value="Unassembled WGS sequence"/>
</dbReference>
<evidence type="ECO:0000256" key="1">
    <source>
        <dbReference type="ARBA" id="ARBA00004141"/>
    </source>
</evidence>
<evidence type="ECO:0000313" key="10">
    <source>
        <dbReference type="EMBL" id="CRX39031.1"/>
    </source>
</evidence>
<dbReference type="AlphaFoldDB" id="A0A0H5DQT8"/>
<feature type="transmembrane region" description="Helical" evidence="9">
    <location>
        <begin position="223"/>
        <end position="246"/>
    </location>
</feature>
<feature type="transmembrane region" description="Helical" evidence="9">
    <location>
        <begin position="63"/>
        <end position="80"/>
    </location>
</feature>
<evidence type="ECO:0000256" key="4">
    <source>
        <dbReference type="ARBA" id="ARBA00022692"/>
    </source>
</evidence>
<evidence type="ECO:0000313" key="11">
    <source>
        <dbReference type="Proteomes" id="UP000220251"/>
    </source>
</evidence>
<evidence type="ECO:0000256" key="2">
    <source>
        <dbReference type="ARBA" id="ARBA00007127"/>
    </source>
</evidence>
<keyword evidence="8 9" id="KW-0472">Membrane</keyword>
<dbReference type="OrthoDB" id="19786at2"/>
<evidence type="ECO:0000256" key="6">
    <source>
        <dbReference type="ARBA" id="ARBA00022840"/>
    </source>
</evidence>
<feature type="transmembrane region" description="Helical" evidence="9">
    <location>
        <begin position="285"/>
        <end position="303"/>
    </location>
</feature>
<proteinExistence type="inferred from homology"/>
<dbReference type="InterPro" id="IPR004667">
    <property type="entry name" value="ADP_ATP_car_bac_type"/>
</dbReference>
<keyword evidence="7 9" id="KW-1133">Transmembrane helix</keyword>
<feature type="transmembrane region" description="Helical" evidence="9">
    <location>
        <begin position="27"/>
        <end position="43"/>
    </location>
</feature>
<dbReference type="GO" id="GO:0005524">
    <property type="term" value="F:ATP binding"/>
    <property type="evidence" value="ECO:0007669"/>
    <property type="project" value="UniProtKB-KW"/>
</dbReference>
<evidence type="ECO:0000256" key="9">
    <source>
        <dbReference type="RuleBase" id="RU363121"/>
    </source>
</evidence>
<dbReference type="PANTHER" id="PTHR31187">
    <property type="match status" value="1"/>
</dbReference>
<keyword evidence="6 9" id="KW-0067">ATP-binding</keyword>
<feature type="transmembrane region" description="Helical" evidence="9">
    <location>
        <begin position="92"/>
        <end position="112"/>
    </location>
</feature>
<keyword evidence="4 9" id="KW-0812">Transmembrane</keyword>
<keyword evidence="3 9" id="KW-0813">Transport</keyword>